<feature type="region of interest" description="Disordered" evidence="1">
    <location>
        <begin position="110"/>
        <end position="131"/>
    </location>
</feature>
<accession>A0A8J5IB56</accession>
<evidence type="ECO:0000313" key="3">
    <source>
        <dbReference type="Proteomes" id="UP000709295"/>
    </source>
</evidence>
<protein>
    <submittedName>
        <fullName evidence="2">Uncharacterized protein</fullName>
    </submittedName>
</protein>
<reference evidence="2" key="1">
    <citation type="submission" date="2021-01" db="EMBL/GenBank/DDBJ databases">
        <title>Phytophthora aleatoria, a newly-described species from Pinus radiata is distinct from Phytophthora cactorum isolates based on comparative genomics.</title>
        <authorList>
            <person name="Mcdougal R."/>
            <person name="Panda P."/>
            <person name="Williams N."/>
            <person name="Studholme D.J."/>
        </authorList>
    </citation>
    <scope>NUCLEOTIDE SEQUENCE</scope>
    <source>
        <strain evidence="2">NZFS 4037</strain>
    </source>
</reference>
<organism evidence="2 3">
    <name type="scientific">Phytophthora aleatoria</name>
    <dbReference type="NCBI Taxonomy" id="2496075"/>
    <lineage>
        <taxon>Eukaryota</taxon>
        <taxon>Sar</taxon>
        <taxon>Stramenopiles</taxon>
        <taxon>Oomycota</taxon>
        <taxon>Peronosporomycetes</taxon>
        <taxon>Peronosporales</taxon>
        <taxon>Peronosporaceae</taxon>
        <taxon>Phytophthora</taxon>
    </lineage>
</organism>
<keyword evidence="3" id="KW-1185">Reference proteome</keyword>
<dbReference type="EMBL" id="JAENGY010000933">
    <property type="protein sequence ID" value="KAG6954579.1"/>
    <property type="molecule type" value="Genomic_DNA"/>
</dbReference>
<feature type="region of interest" description="Disordered" evidence="1">
    <location>
        <begin position="1"/>
        <end position="59"/>
    </location>
</feature>
<sequence>MHVVLADQAVETSGPSKDSAAPVAASISSAVANPDATEEEPVSSAYIPENPERGSAAPSVVADETITETNVGNGVGEFDNDHFMDTLRVKTLCGPVSPEDVNVMEGYVEEDDEDGHEDDDDDFESEVESDSDFEDETLNIVFQLCITIFLFHSLVTLSTVSALVTPSNGLMHVASSDSITPNE</sequence>
<evidence type="ECO:0000256" key="1">
    <source>
        <dbReference type="SAM" id="MobiDB-lite"/>
    </source>
</evidence>
<dbReference type="AlphaFoldDB" id="A0A8J5IB56"/>
<dbReference type="Proteomes" id="UP000709295">
    <property type="component" value="Unassembled WGS sequence"/>
</dbReference>
<feature type="compositionally biased region" description="Low complexity" evidence="1">
    <location>
        <begin position="19"/>
        <end position="32"/>
    </location>
</feature>
<comment type="caution">
    <text evidence="2">The sequence shown here is derived from an EMBL/GenBank/DDBJ whole genome shotgun (WGS) entry which is preliminary data.</text>
</comment>
<gene>
    <name evidence="2" type="ORF">JG688_00012278</name>
</gene>
<evidence type="ECO:0000313" key="2">
    <source>
        <dbReference type="EMBL" id="KAG6954579.1"/>
    </source>
</evidence>
<proteinExistence type="predicted"/>
<name>A0A8J5IB56_9STRA</name>